<dbReference type="HOGENOM" id="CLU_074161_0_0_1"/>
<keyword evidence="3" id="KW-1185">Reference proteome</keyword>
<dbReference type="AlphaFoldDB" id="F4RWK5"/>
<dbReference type="RefSeq" id="XP_007413438.1">
    <property type="nucleotide sequence ID" value="XM_007413376.1"/>
</dbReference>
<proteinExistence type="predicted"/>
<dbReference type="InParanoid" id="F4RWK5"/>
<name>F4RWK5_MELLP</name>
<dbReference type="VEuPathDB" id="FungiDB:MELLADRAFT_109471"/>
<evidence type="ECO:0000313" key="2">
    <source>
        <dbReference type="EMBL" id="EGG03303.1"/>
    </source>
</evidence>
<sequence>MLEELNLPPDTRITTALTRRSKAQKAKNVPVSTQNVPVIATSVLPPRAPATSVLPPRAPATSVLPPQAPATSVPSQNRMNYSKFRAQKQDEAKNPRLDDTDLTFLIDHMSVPANHAKLMGSGPKTQLKRNKPSTVHSSKAIPSNNFSKEQIDLASIKQDKRAHIASTSAADALAFEKEKWETQQVREDAKSASEAAQLFKISQATRVHKDKKAR</sequence>
<feature type="compositionally biased region" description="Polar residues" evidence="1">
    <location>
        <begin position="132"/>
        <end position="141"/>
    </location>
</feature>
<organism evidence="3">
    <name type="scientific">Melampsora larici-populina (strain 98AG31 / pathotype 3-4-7)</name>
    <name type="common">Poplar leaf rust fungus</name>
    <dbReference type="NCBI Taxonomy" id="747676"/>
    <lineage>
        <taxon>Eukaryota</taxon>
        <taxon>Fungi</taxon>
        <taxon>Dikarya</taxon>
        <taxon>Basidiomycota</taxon>
        <taxon>Pucciniomycotina</taxon>
        <taxon>Pucciniomycetes</taxon>
        <taxon>Pucciniales</taxon>
        <taxon>Melampsoraceae</taxon>
        <taxon>Melampsora</taxon>
    </lineage>
</organism>
<feature type="region of interest" description="Disordered" evidence="1">
    <location>
        <begin position="45"/>
        <end position="76"/>
    </location>
</feature>
<protein>
    <submittedName>
        <fullName evidence="2">Uncharacterized protein</fullName>
    </submittedName>
</protein>
<accession>F4RWK5</accession>
<gene>
    <name evidence="2" type="ORF">MELLADRAFT_109471</name>
</gene>
<reference evidence="3" key="1">
    <citation type="journal article" date="2011" name="Proc. Natl. Acad. Sci. U.S.A.">
        <title>Obligate biotrophy features unraveled by the genomic analysis of rust fungi.</title>
        <authorList>
            <person name="Duplessis S."/>
            <person name="Cuomo C.A."/>
            <person name="Lin Y.-C."/>
            <person name="Aerts A."/>
            <person name="Tisserant E."/>
            <person name="Veneault-Fourrey C."/>
            <person name="Joly D.L."/>
            <person name="Hacquard S."/>
            <person name="Amselem J."/>
            <person name="Cantarel B.L."/>
            <person name="Chiu R."/>
            <person name="Coutinho P.M."/>
            <person name="Feau N."/>
            <person name="Field M."/>
            <person name="Frey P."/>
            <person name="Gelhaye E."/>
            <person name="Goldberg J."/>
            <person name="Grabherr M.G."/>
            <person name="Kodira C.D."/>
            <person name="Kohler A."/>
            <person name="Kuees U."/>
            <person name="Lindquist E.A."/>
            <person name="Lucas S.M."/>
            <person name="Mago R."/>
            <person name="Mauceli E."/>
            <person name="Morin E."/>
            <person name="Murat C."/>
            <person name="Pangilinan J.L."/>
            <person name="Park R."/>
            <person name="Pearson M."/>
            <person name="Quesneville H."/>
            <person name="Rouhier N."/>
            <person name="Sakthikumar S."/>
            <person name="Salamov A.A."/>
            <person name="Schmutz J."/>
            <person name="Selles B."/>
            <person name="Shapiro H."/>
            <person name="Tanguay P."/>
            <person name="Tuskan G.A."/>
            <person name="Henrissat B."/>
            <person name="Van de Peer Y."/>
            <person name="Rouze P."/>
            <person name="Ellis J.G."/>
            <person name="Dodds P.N."/>
            <person name="Schein J.E."/>
            <person name="Zhong S."/>
            <person name="Hamelin R.C."/>
            <person name="Grigoriev I.V."/>
            <person name="Szabo L.J."/>
            <person name="Martin F."/>
        </authorList>
    </citation>
    <scope>NUCLEOTIDE SEQUENCE [LARGE SCALE GENOMIC DNA]</scope>
    <source>
        <strain evidence="3">98AG31 / pathotype 3-4-7</strain>
    </source>
</reference>
<evidence type="ECO:0000256" key="1">
    <source>
        <dbReference type="SAM" id="MobiDB-lite"/>
    </source>
</evidence>
<dbReference type="GeneID" id="18923771"/>
<dbReference type="KEGG" id="mlr:MELLADRAFT_109471"/>
<evidence type="ECO:0000313" key="3">
    <source>
        <dbReference type="Proteomes" id="UP000001072"/>
    </source>
</evidence>
<dbReference type="EMBL" id="GL883125">
    <property type="protein sequence ID" value="EGG03303.1"/>
    <property type="molecule type" value="Genomic_DNA"/>
</dbReference>
<dbReference type="Proteomes" id="UP000001072">
    <property type="component" value="Unassembled WGS sequence"/>
</dbReference>
<feature type="region of interest" description="Disordered" evidence="1">
    <location>
        <begin position="1"/>
        <end position="31"/>
    </location>
</feature>
<feature type="region of interest" description="Disordered" evidence="1">
    <location>
        <begin position="117"/>
        <end position="141"/>
    </location>
</feature>